<comment type="caution">
    <text evidence="3">The sequence shown here is derived from an EMBL/GenBank/DDBJ whole genome shotgun (WGS) entry which is preliminary data.</text>
</comment>
<dbReference type="Pfam" id="PF24633">
    <property type="entry name" value="DUF7630"/>
    <property type="match status" value="1"/>
</dbReference>
<keyword evidence="1" id="KW-0472">Membrane</keyword>
<keyword evidence="1" id="KW-1133">Transmembrane helix</keyword>
<accession>A0A9Q1BND2</accession>
<dbReference type="InterPro" id="IPR056047">
    <property type="entry name" value="CRMPA-like_DUF7630"/>
</dbReference>
<feature type="transmembrane region" description="Helical" evidence="1">
    <location>
        <begin position="464"/>
        <end position="485"/>
    </location>
</feature>
<protein>
    <recommendedName>
        <fullName evidence="2">DUF7630 domain-containing protein</fullName>
    </recommendedName>
</protein>
<feature type="domain" description="DUF7630" evidence="2">
    <location>
        <begin position="22"/>
        <end position="67"/>
    </location>
</feature>
<dbReference type="PANTHER" id="PTHR11319">
    <property type="entry name" value="G PROTEIN-COUPLED RECEPTOR-RELATED"/>
    <property type="match status" value="1"/>
</dbReference>
<reference evidence="3" key="1">
    <citation type="submission" date="2021-10" db="EMBL/GenBank/DDBJ databases">
        <title>Tropical sea cucumber genome reveals ecological adaptation and Cuvierian tubules defense mechanism.</title>
        <authorList>
            <person name="Chen T."/>
        </authorList>
    </citation>
    <scope>NUCLEOTIDE SEQUENCE</scope>
    <source>
        <strain evidence="3">Nanhai2018</strain>
        <tissue evidence="3">Muscle</tissue>
    </source>
</reference>
<feature type="transmembrane region" description="Helical" evidence="1">
    <location>
        <begin position="401"/>
        <end position="420"/>
    </location>
</feature>
<evidence type="ECO:0000313" key="4">
    <source>
        <dbReference type="Proteomes" id="UP001152320"/>
    </source>
</evidence>
<organism evidence="3 4">
    <name type="scientific">Holothuria leucospilota</name>
    <name type="common">Black long sea cucumber</name>
    <name type="synonym">Mertensiothuria leucospilota</name>
    <dbReference type="NCBI Taxonomy" id="206669"/>
    <lineage>
        <taxon>Eukaryota</taxon>
        <taxon>Metazoa</taxon>
        <taxon>Echinodermata</taxon>
        <taxon>Eleutherozoa</taxon>
        <taxon>Echinozoa</taxon>
        <taxon>Holothuroidea</taxon>
        <taxon>Aspidochirotacea</taxon>
        <taxon>Aspidochirotida</taxon>
        <taxon>Holothuriidae</taxon>
        <taxon>Holothuria</taxon>
    </lineage>
</organism>
<feature type="transmembrane region" description="Helical" evidence="1">
    <location>
        <begin position="290"/>
        <end position="311"/>
    </location>
</feature>
<dbReference type="EMBL" id="JAIZAY010000014">
    <property type="protein sequence ID" value="KAJ8029645.1"/>
    <property type="molecule type" value="Genomic_DNA"/>
</dbReference>
<proteinExistence type="predicted"/>
<feature type="transmembrane region" description="Helical" evidence="1">
    <location>
        <begin position="71"/>
        <end position="93"/>
    </location>
</feature>
<feature type="transmembrane region" description="Helical" evidence="1">
    <location>
        <begin position="174"/>
        <end position="200"/>
    </location>
</feature>
<evidence type="ECO:0000259" key="2">
    <source>
        <dbReference type="Pfam" id="PF24633"/>
    </source>
</evidence>
<dbReference type="AlphaFoldDB" id="A0A9Q1BND2"/>
<name>A0A9Q1BND2_HOLLE</name>
<evidence type="ECO:0000256" key="1">
    <source>
        <dbReference type="SAM" id="Phobius"/>
    </source>
</evidence>
<dbReference type="Proteomes" id="UP001152320">
    <property type="component" value="Chromosome 14"/>
</dbReference>
<feature type="transmembrane region" description="Helical" evidence="1">
    <location>
        <begin position="105"/>
        <end position="130"/>
    </location>
</feature>
<dbReference type="PANTHER" id="PTHR11319:SF35">
    <property type="entry name" value="OUTER MEMBRANE PROTEIN PMPC-RELATED"/>
    <property type="match status" value="1"/>
</dbReference>
<sequence>MKIKSENYDSNTRYDNSMPMAIKCPRKESCLNEGNEVETQCAEGYEGFLCAECSGNYYPVFDRCYECPDSLWNYLLELVIMALFIAIFCLLTYVRHRITSKKYGIFDSIIAQVKIFLGFWQVMGGLFSALDEISWPDSELFGNILHIMEMNLLHVLAKPHYCLLNWNFDPYEKFLTGFSILLGTAFISAASYWITILVVLRRNRVTRLSCIPHKEVKLIEKVKDWCQLVTFLVLFTLYPSICSVTFQICPWACVPYDLDVDKTIKATFVRADLRYRCEGDHNPRKQLYDGLFFVGMLYVIFFPVTLIIVMYRSLKKLAIKRRNTMTKDESSTNNAPCNETTELLESNNNFKPDQSSIRCPKWCHFLIENYRPKYWYWEMIELFRKMIQIFFLTVFGSGNDVWFAVTILISCSFIVAQASCVPMKESLNVEHWLQVFSLFSILFNVVVFFLLNCADSLHSDTLKIASIALYVINGLIIFLILVNFLKSLYDIFKKYTKAKEDDVILLNAANFDKNDRD</sequence>
<gene>
    <name evidence="3" type="ORF">HOLleu_29090</name>
</gene>
<feature type="transmembrane region" description="Helical" evidence="1">
    <location>
        <begin position="228"/>
        <end position="248"/>
    </location>
</feature>
<feature type="transmembrane region" description="Helical" evidence="1">
    <location>
        <begin position="432"/>
        <end position="452"/>
    </location>
</feature>
<keyword evidence="1" id="KW-0812">Transmembrane</keyword>
<evidence type="ECO:0000313" key="3">
    <source>
        <dbReference type="EMBL" id="KAJ8029645.1"/>
    </source>
</evidence>
<keyword evidence="4" id="KW-1185">Reference proteome</keyword>